<feature type="transmembrane region" description="Helical" evidence="1">
    <location>
        <begin position="128"/>
        <end position="153"/>
    </location>
</feature>
<dbReference type="Gene3D" id="1.20.120.20">
    <property type="entry name" value="Apolipoprotein"/>
    <property type="match status" value="1"/>
</dbReference>
<evidence type="ECO:0008006" key="4">
    <source>
        <dbReference type="Google" id="ProtNLM"/>
    </source>
</evidence>
<keyword evidence="3" id="KW-1185">Reference proteome</keyword>
<evidence type="ECO:0000313" key="3">
    <source>
        <dbReference type="Proteomes" id="UP000199473"/>
    </source>
</evidence>
<dbReference type="STRING" id="1123062.SAMN02745775_101246"/>
<gene>
    <name evidence="2" type="ORF">SAMN02745775_101246</name>
</gene>
<dbReference type="EMBL" id="FOSQ01000001">
    <property type="protein sequence ID" value="SFK18099.1"/>
    <property type="molecule type" value="Genomic_DNA"/>
</dbReference>
<reference evidence="2 3" key="1">
    <citation type="submission" date="2016-10" db="EMBL/GenBank/DDBJ databases">
        <authorList>
            <person name="de Groot N.N."/>
        </authorList>
    </citation>
    <scope>NUCLEOTIDE SEQUENCE [LARGE SCALE GENOMIC DNA]</scope>
    <source>
        <strain evidence="2 3">DSM 19981</strain>
    </source>
</reference>
<dbReference type="SUPFAM" id="SSF58113">
    <property type="entry name" value="Apolipoprotein A-I"/>
    <property type="match status" value="1"/>
</dbReference>
<organism evidence="2 3">
    <name type="scientific">Falsiroseomonas stagni DSM 19981</name>
    <dbReference type="NCBI Taxonomy" id="1123062"/>
    <lineage>
        <taxon>Bacteria</taxon>
        <taxon>Pseudomonadati</taxon>
        <taxon>Pseudomonadota</taxon>
        <taxon>Alphaproteobacteria</taxon>
        <taxon>Acetobacterales</taxon>
        <taxon>Roseomonadaceae</taxon>
        <taxon>Falsiroseomonas</taxon>
    </lineage>
</organism>
<dbReference type="OrthoDB" id="5741017at2"/>
<sequence length="675" mass="71065">MVTTLSWALANQVFTSWPFVVLIVVVIGGASWWIVGPLLRAGRQIRATMRRMSETIGGAPSPAELPLRYEAIDETLRAEPIAGEAWAAFDATLAKPIIPGRPFRQTVPASEFFNLELLKTAGADMRSALAYANTLVGIGLFLTFIGLVLALWAAGESLGATDPNEVRSGLQQLLGASATKFLFSIIGLGSSLLFSSFLRRVLRATEREIQAFVRLIDLKMPPISAQELALESNDLLNSILREQQQYSADLAASLGTKIDDSLNSRLAEHMLPLREAVERMAASMADMNRGALDEMIQRFIGQLEGAAGSQIREVTSNLEKVGAQIGSVASGLAEVQLGLAAAGRTAAEGIGSAMADASGRMASSADLARQSIEAAGKDIREASTDAAAALRGGIQDSMQDVRRAMDESATGFADKLSASAGEMRTSLEQATDSFATRLSSAADNLVTSVRQAVIDLSGAASSAAHDIAKVSVSTSTDFRVAVDAARQAIGTAATAFADETTRAGREIGSVLGSFQTGMSALDGRLREAEGAFAAANSAMANTAEAVGGALRGLDQAAGRLSEASGHIPRAVVELQRMAETMAASMTAQRGLHQDASALADRMVQALGRFEALDGSLANVFEELSRGINAFRDQVRDFVRDTDEGMAKAAEQLRGAIDSLTEALEDVRPALAREAI</sequence>
<protein>
    <recommendedName>
        <fullName evidence="4">Methyl-accepting chemotaxis protein</fullName>
    </recommendedName>
</protein>
<dbReference type="SUPFAM" id="SSF58104">
    <property type="entry name" value="Methyl-accepting chemotaxis protein (MCP) signaling domain"/>
    <property type="match status" value="1"/>
</dbReference>
<accession>A0A1I3XFJ9</accession>
<feature type="transmembrane region" description="Helical" evidence="1">
    <location>
        <begin position="20"/>
        <end position="42"/>
    </location>
</feature>
<name>A0A1I3XFJ9_9PROT</name>
<keyword evidence="1" id="KW-1133">Transmembrane helix</keyword>
<dbReference type="NCBIfam" id="NF033914">
    <property type="entry name" value="antiphage_ZorA_1"/>
    <property type="match status" value="1"/>
</dbReference>
<evidence type="ECO:0000313" key="2">
    <source>
        <dbReference type="EMBL" id="SFK18099.1"/>
    </source>
</evidence>
<dbReference type="Gene3D" id="1.10.287.950">
    <property type="entry name" value="Methyl-accepting chemotaxis protein"/>
    <property type="match status" value="1"/>
</dbReference>
<keyword evidence="1" id="KW-0472">Membrane</keyword>
<evidence type="ECO:0000256" key="1">
    <source>
        <dbReference type="SAM" id="Phobius"/>
    </source>
</evidence>
<dbReference type="Proteomes" id="UP000199473">
    <property type="component" value="Unassembled WGS sequence"/>
</dbReference>
<dbReference type="RefSeq" id="WP_092954278.1">
    <property type="nucleotide sequence ID" value="NZ_FOSQ01000001.1"/>
</dbReference>
<dbReference type="AlphaFoldDB" id="A0A1I3XFJ9"/>
<proteinExistence type="predicted"/>
<keyword evidence="1" id="KW-0812">Transmembrane</keyword>